<dbReference type="SUPFAM" id="SSF56112">
    <property type="entry name" value="Protein kinase-like (PK-like)"/>
    <property type="match status" value="1"/>
</dbReference>
<sequence length="153" mass="17035">MQFELRPETAVAYLRRSGRLPARADARTTAYGGRANRVVKVVSEDGCVALKQPRPRLADEVGTPADPNRIHWEATVLRLLARIARRSDAHVAVPEVRFEDPDVHVIELRAHTPSLGGGQADNSVHHHRRRHGWIFHRSVGSIKPPAVHSVQHG</sequence>
<name>A0A3M0DTN5_9EURY</name>
<proteinExistence type="predicted"/>
<organism evidence="1 2">
    <name type="scientific">Haloplanus aerogenes</name>
    <dbReference type="NCBI Taxonomy" id="660522"/>
    <lineage>
        <taxon>Archaea</taxon>
        <taxon>Methanobacteriati</taxon>
        <taxon>Methanobacteriota</taxon>
        <taxon>Stenosarchaea group</taxon>
        <taxon>Halobacteria</taxon>
        <taxon>Halobacteriales</taxon>
        <taxon>Haloferacaceae</taxon>
        <taxon>Haloplanus</taxon>
    </lineage>
</organism>
<dbReference type="Gene3D" id="3.30.200.20">
    <property type="entry name" value="Phosphorylase Kinase, domain 1"/>
    <property type="match status" value="1"/>
</dbReference>
<comment type="caution">
    <text evidence="1">The sequence shown here is derived from an EMBL/GenBank/DDBJ whole genome shotgun (WGS) entry which is preliminary data.</text>
</comment>
<evidence type="ECO:0008006" key="3">
    <source>
        <dbReference type="Google" id="ProtNLM"/>
    </source>
</evidence>
<accession>A0A3M0DTN5</accession>
<evidence type="ECO:0000313" key="1">
    <source>
        <dbReference type="EMBL" id="RMB25434.1"/>
    </source>
</evidence>
<evidence type="ECO:0000313" key="2">
    <source>
        <dbReference type="Proteomes" id="UP000277326"/>
    </source>
</evidence>
<gene>
    <name evidence="1" type="ORF">ATH50_0524</name>
</gene>
<dbReference type="InterPro" id="IPR011009">
    <property type="entry name" value="Kinase-like_dom_sf"/>
</dbReference>
<dbReference type="EMBL" id="REFS01000001">
    <property type="protein sequence ID" value="RMB25434.1"/>
    <property type="molecule type" value="Genomic_DNA"/>
</dbReference>
<protein>
    <recommendedName>
        <fullName evidence="3">Aminoglycoside phosphotransferase domain-containing protein</fullName>
    </recommendedName>
</protein>
<reference evidence="1 2" key="1">
    <citation type="journal article" date="2015" name="Stand. Genomic Sci.">
        <title>Genomic Encyclopedia of Bacterial and Archaeal Type Strains, Phase III: the genomes of soil and plant-associated and newly described type strains.</title>
        <authorList>
            <person name="Whitman W.B."/>
            <person name="Woyke T."/>
            <person name="Klenk H.P."/>
            <person name="Zhou Y."/>
            <person name="Lilburn T.G."/>
            <person name="Beck B.J."/>
            <person name="De Vos P."/>
            <person name="Vandamme P."/>
            <person name="Eisen J.A."/>
            <person name="Garrity G."/>
            <person name="Hugenholtz P."/>
            <person name="Kyrpides N.C."/>
        </authorList>
    </citation>
    <scope>NUCLEOTIDE SEQUENCE [LARGE SCALE GENOMIC DNA]</scope>
    <source>
        <strain evidence="1 2">CGMCC 1.10124</strain>
    </source>
</reference>
<dbReference type="AlphaFoldDB" id="A0A3M0DTN5"/>
<dbReference type="Proteomes" id="UP000277326">
    <property type="component" value="Unassembled WGS sequence"/>
</dbReference>